<feature type="region of interest" description="Disordered" evidence="7">
    <location>
        <begin position="138"/>
        <end position="288"/>
    </location>
</feature>
<evidence type="ECO:0000313" key="11">
    <source>
        <dbReference type="Proteomes" id="UP000002630"/>
    </source>
</evidence>
<feature type="region of interest" description="Disordered" evidence="7">
    <location>
        <begin position="91"/>
        <end position="113"/>
    </location>
</feature>
<feature type="chain" id="PRO_5003117335" description="Exonuclease domain-containing protein" evidence="8">
    <location>
        <begin position="22"/>
        <end position="722"/>
    </location>
</feature>
<protein>
    <recommendedName>
        <fullName evidence="9">Exonuclease domain-containing protein</fullName>
    </recommendedName>
</protein>
<evidence type="ECO:0000259" key="9">
    <source>
        <dbReference type="SMART" id="SM00479"/>
    </source>
</evidence>
<dbReference type="EMBL" id="FN649727">
    <property type="protein sequence ID" value="CBN79865.1"/>
    <property type="molecule type" value="Genomic_DNA"/>
</dbReference>
<evidence type="ECO:0000256" key="5">
    <source>
        <dbReference type="ARBA" id="ARBA00022839"/>
    </source>
</evidence>
<feature type="compositionally biased region" description="Basic residues" evidence="7">
    <location>
        <begin position="147"/>
        <end position="171"/>
    </location>
</feature>
<dbReference type="Gene3D" id="3.30.420.10">
    <property type="entry name" value="Ribonuclease H-like superfamily/Ribonuclease H"/>
    <property type="match status" value="1"/>
</dbReference>
<dbReference type="InterPro" id="IPR012337">
    <property type="entry name" value="RNaseH-like_sf"/>
</dbReference>
<dbReference type="SMART" id="SM00479">
    <property type="entry name" value="EXOIII"/>
    <property type="match status" value="1"/>
</dbReference>
<keyword evidence="11" id="KW-1185">Reference proteome</keyword>
<dbReference type="InParanoid" id="D8LNZ2"/>
<comment type="subcellular location">
    <subcellularLocation>
        <location evidence="1">Nucleus</location>
    </subcellularLocation>
</comment>
<dbReference type="PANTHER" id="PTHR12801">
    <property type="entry name" value="RNA EXONUCLEASE REXO1 / RECO3 FAMILY MEMBER-RELATED"/>
    <property type="match status" value="1"/>
</dbReference>
<keyword evidence="4" id="KW-0378">Hydrolase</keyword>
<sequence length="722" mass="76038">MRNLPAVRAVLVVALTGAATSAPPQRKADGEDSAIDAAESLTVPPSAATAAAVAPNSPLDGFTEEFKRKFRLCAGLRISSGGFSVGPADGGAAVPSDGGDAASTGGSGGGGGGGGGGGWLKSLADAFLYAPLGEDREACPAGPFSGSKKRKNAGGGGGRKKKTKGDAKRRRREAENVRQQRSMESGVAEAIAPQVNGPGIADGNSSQREEVEEKGTQGGDADDSLAAAPSGGKREGVQEPTVTAMDTAAEAEDGDREEESHEDNEEVASSGDEEDDRVEEGSDDPPLPAVETYILSVEKLREHGFPVSYPAEKEEEVNHTPLDRVSGNVVLPTKEEAEGIVGRASKLVDLEGHVQTQPLSDAGVAEEGEAAAGARLFGLDCEMCVTGAGQELTRVTLVDSQHKVVLDELVKPENHIVDYVTRYSGITPQLLENVDTRLRQVQAAVLRVVGVRDVLVGHSLENDLKALKMVHLRCLDTSLLYPHPKKGRRSSLRYLVSMYLQRTIQGSDKGHNSAEDAVAALELAQLKVSRGPNFGAERSTDSIFDRLQRNHVPATMVASSEQCRRHISGSASTVSSFSDDGVVQSVLKEIKRAGVMRQRTGTKAPLVWAELEGPNCPTVKDVCAAATRGSAGVQTFLADMDEAGRAAGHEQRIGRLLDELPSGVMVLVASQGVNPELPRKLDKQRKACEDRRCASTWSAGQGRLLEALEGRARDGCVFAAVT</sequence>
<comment type="similarity">
    <text evidence="2">Belongs to the REXO1/REXO3 family.</text>
</comment>
<keyword evidence="3" id="KW-0540">Nuclease</keyword>
<proteinExistence type="inferred from homology"/>
<dbReference type="InterPro" id="IPR034922">
    <property type="entry name" value="REX1-like_exo"/>
</dbReference>
<dbReference type="OrthoDB" id="206335at2759"/>
<dbReference type="EMBL" id="FN648726">
    <property type="protein sequence ID" value="CBN79865.1"/>
    <property type="molecule type" value="Genomic_DNA"/>
</dbReference>
<dbReference type="STRING" id="2880.D8LNZ2"/>
<dbReference type="InterPro" id="IPR013520">
    <property type="entry name" value="Ribonucl_H"/>
</dbReference>
<keyword evidence="6" id="KW-0539">Nucleus</keyword>
<evidence type="ECO:0000256" key="7">
    <source>
        <dbReference type="SAM" id="MobiDB-lite"/>
    </source>
</evidence>
<feature type="domain" description="Exonuclease" evidence="9">
    <location>
        <begin position="375"/>
        <end position="533"/>
    </location>
</feature>
<dbReference type="InterPro" id="IPR047021">
    <property type="entry name" value="REXO1/3/4-like"/>
</dbReference>
<dbReference type="GO" id="GO:0005634">
    <property type="term" value="C:nucleus"/>
    <property type="evidence" value="ECO:0007669"/>
    <property type="project" value="UniProtKB-SubCell"/>
</dbReference>
<feature type="signal peptide" evidence="8">
    <location>
        <begin position="1"/>
        <end position="21"/>
    </location>
</feature>
<dbReference type="Proteomes" id="UP000002630">
    <property type="component" value="Linkage Group LG02"/>
</dbReference>
<keyword evidence="8" id="KW-0732">Signal</keyword>
<dbReference type="SUPFAM" id="SSF53098">
    <property type="entry name" value="Ribonuclease H-like"/>
    <property type="match status" value="1"/>
</dbReference>
<dbReference type="CDD" id="cd06145">
    <property type="entry name" value="REX1_like"/>
    <property type="match status" value="1"/>
</dbReference>
<evidence type="ECO:0000256" key="8">
    <source>
        <dbReference type="SAM" id="SignalP"/>
    </source>
</evidence>
<dbReference type="PANTHER" id="PTHR12801:SF115">
    <property type="entry name" value="FI18136P1-RELATED"/>
    <property type="match status" value="1"/>
</dbReference>
<reference evidence="10 11" key="1">
    <citation type="journal article" date="2010" name="Nature">
        <title>The Ectocarpus genome and the independent evolution of multicellularity in brown algae.</title>
        <authorList>
            <person name="Cock J.M."/>
            <person name="Sterck L."/>
            <person name="Rouze P."/>
            <person name="Scornet D."/>
            <person name="Allen A.E."/>
            <person name="Amoutzias G."/>
            <person name="Anthouard V."/>
            <person name="Artiguenave F."/>
            <person name="Aury J.M."/>
            <person name="Badger J.H."/>
            <person name="Beszteri B."/>
            <person name="Billiau K."/>
            <person name="Bonnet E."/>
            <person name="Bothwell J.H."/>
            <person name="Bowler C."/>
            <person name="Boyen C."/>
            <person name="Brownlee C."/>
            <person name="Carrano C.J."/>
            <person name="Charrier B."/>
            <person name="Cho G.Y."/>
            <person name="Coelho S.M."/>
            <person name="Collen J."/>
            <person name="Corre E."/>
            <person name="Da Silva C."/>
            <person name="Delage L."/>
            <person name="Delaroque N."/>
            <person name="Dittami S.M."/>
            <person name="Doulbeau S."/>
            <person name="Elias M."/>
            <person name="Farnham G."/>
            <person name="Gachon C.M."/>
            <person name="Gschloessl B."/>
            <person name="Heesch S."/>
            <person name="Jabbari K."/>
            <person name="Jubin C."/>
            <person name="Kawai H."/>
            <person name="Kimura K."/>
            <person name="Kloareg B."/>
            <person name="Kupper F.C."/>
            <person name="Lang D."/>
            <person name="Le Bail A."/>
            <person name="Leblanc C."/>
            <person name="Lerouge P."/>
            <person name="Lohr M."/>
            <person name="Lopez P.J."/>
            <person name="Martens C."/>
            <person name="Maumus F."/>
            <person name="Michel G."/>
            <person name="Miranda-Saavedra D."/>
            <person name="Morales J."/>
            <person name="Moreau H."/>
            <person name="Motomura T."/>
            <person name="Nagasato C."/>
            <person name="Napoli C.A."/>
            <person name="Nelson D.R."/>
            <person name="Nyvall-Collen P."/>
            <person name="Peters A.F."/>
            <person name="Pommier C."/>
            <person name="Potin P."/>
            <person name="Poulain J."/>
            <person name="Quesneville H."/>
            <person name="Read B."/>
            <person name="Rensing S.A."/>
            <person name="Ritter A."/>
            <person name="Rousvoal S."/>
            <person name="Samanta M."/>
            <person name="Samson G."/>
            <person name="Schroeder D.C."/>
            <person name="Segurens B."/>
            <person name="Strittmatter M."/>
            <person name="Tonon T."/>
            <person name="Tregear J.W."/>
            <person name="Valentin K."/>
            <person name="von Dassow P."/>
            <person name="Yamagishi T."/>
            <person name="Van de Peer Y."/>
            <person name="Wincker P."/>
        </authorList>
    </citation>
    <scope>NUCLEOTIDE SEQUENCE [LARGE SCALE GENOMIC DNA]</scope>
    <source>
        <strain evidence="11">Ec32 / CCAP1310/4</strain>
    </source>
</reference>
<evidence type="ECO:0000256" key="2">
    <source>
        <dbReference type="ARBA" id="ARBA00006357"/>
    </source>
</evidence>
<evidence type="ECO:0000256" key="4">
    <source>
        <dbReference type="ARBA" id="ARBA00022801"/>
    </source>
</evidence>
<evidence type="ECO:0000256" key="1">
    <source>
        <dbReference type="ARBA" id="ARBA00004123"/>
    </source>
</evidence>
<evidence type="ECO:0000256" key="3">
    <source>
        <dbReference type="ARBA" id="ARBA00022722"/>
    </source>
</evidence>
<accession>D8LNZ2</accession>
<dbReference type="FunFam" id="3.30.420.10:FF:000019">
    <property type="entry name" value="RNA exonuclease NEF-sp"/>
    <property type="match status" value="1"/>
</dbReference>
<dbReference type="InterPro" id="IPR036397">
    <property type="entry name" value="RNaseH_sf"/>
</dbReference>
<dbReference type="AlphaFoldDB" id="D8LNZ2"/>
<dbReference type="GO" id="GO:0003676">
    <property type="term" value="F:nucleic acid binding"/>
    <property type="evidence" value="ECO:0007669"/>
    <property type="project" value="InterPro"/>
</dbReference>
<keyword evidence="5" id="KW-0269">Exonuclease</keyword>
<evidence type="ECO:0000313" key="10">
    <source>
        <dbReference type="EMBL" id="CBN79865.1"/>
    </source>
</evidence>
<organism evidence="10 11">
    <name type="scientific">Ectocarpus siliculosus</name>
    <name type="common">Brown alga</name>
    <name type="synonym">Conferva siliculosa</name>
    <dbReference type="NCBI Taxonomy" id="2880"/>
    <lineage>
        <taxon>Eukaryota</taxon>
        <taxon>Sar</taxon>
        <taxon>Stramenopiles</taxon>
        <taxon>Ochrophyta</taxon>
        <taxon>PX clade</taxon>
        <taxon>Phaeophyceae</taxon>
        <taxon>Ectocarpales</taxon>
        <taxon>Ectocarpaceae</taxon>
        <taxon>Ectocarpus</taxon>
    </lineage>
</organism>
<feature type="compositionally biased region" description="Acidic residues" evidence="7">
    <location>
        <begin position="249"/>
        <end position="283"/>
    </location>
</feature>
<gene>
    <name evidence="10" type="ORF">Esi_0516_0003</name>
</gene>
<dbReference type="GO" id="GO:0004527">
    <property type="term" value="F:exonuclease activity"/>
    <property type="evidence" value="ECO:0007669"/>
    <property type="project" value="UniProtKB-KW"/>
</dbReference>
<evidence type="ECO:0000256" key="6">
    <source>
        <dbReference type="ARBA" id="ARBA00023242"/>
    </source>
</evidence>
<name>D8LNZ2_ECTSI</name>
<dbReference type="eggNOG" id="KOG2248">
    <property type="taxonomic scope" value="Eukaryota"/>
</dbReference>
<dbReference type="Pfam" id="PF00929">
    <property type="entry name" value="RNase_T"/>
    <property type="match status" value="1"/>
</dbReference>